<keyword evidence="5" id="KW-0206">Cytoskeleton</keyword>
<dbReference type="RefSeq" id="XP_035678118.1">
    <property type="nucleotide sequence ID" value="XM_035822225.1"/>
</dbReference>
<dbReference type="GO" id="GO:0031122">
    <property type="term" value="P:cytoplasmic microtubule organization"/>
    <property type="evidence" value="ECO:0000318"/>
    <property type="project" value="GO_Central"/>
</dbReference>
<gene>
    <name evidence="15" type="primary">LOC118416923</name>
</gene>
<evidence type="ECO:0000259" key="13">
    <source>
        <dbReference type="Pfam" id="PF19340"/>
    </source>
</evidence>
<organism evidence="14 15">
    <name type="scientific">Branchiostoma floridae</name>
    <name type="common">Florida lancelet</name>
    <name type="synonym">Amphioxus</name>
    <dbReference type="NCBI Taxonomy" id="7739"/>
    <lineage>
        <taxon>Eukaryota</taxon>
        <taxon>Metazoa</taxon>
        <taxon>Chordata</taxon>
        <taxon>Cephalochordata</taxon>
        <taxon>Leptocardii</taxon>
        <taxon>Amphioxiformes</taxon>
        <taxon>Branchiostomatidae</taxon>
        <taxon>Branchiostoma</taxon>
    </lineage>
</organism>
<dbReference type="InterPro" id="IPR045818">
    <property type="entry name" value="GCP6_N"/>
</dbReference>
<name>A0A9J7L8E4_BRAFL</name>
<dbReference type="OMA" id="MAPVNAH"/>
<sequence>MMAEVGITDLFTQLCKSHYKVDARQPRIVRPKLSKQQISSRLRNTLFNTLFEDTLARRNGLAEKGGVEKQEKLSEKDKMLVFVYELRLERRFDDAARLEHLVDMLYSEADPDADIKAVLRLFLGLARSGSQPDIPPIGYHDPQLPMKNLKRHEMNGWLCPCGPVFYGDSKYLEDSFHGYMQYDRSLFEHGLPASMITMYSTGQPQPGLSWKLFEATPGQDLLGNGLFQLKGMKNDQYERQTNSTLYGALVHSHTRSIDIKLGLPELPDETDTQALGLKIYPYTELSEDEGFTEPSDTESSLTTPSPDLLVEEDIWEQALTYKPSQHRTWETIGCVPGPTEKPYLTEAGREVFDAMYTMVQRQVQESGLDSSTVQKPVSYMVQERDLVRDARNVLIGVPSHTFILDQVTQSFSVREGIHISGTTPGAMRQTLRRFAEIGTNYRRLATFAAPPIMDSFYQGGLIFQAFTGGLRKYLQYYRYYVLSGSTSVSLLNLEMLYRKLGTQIKYLAELCMCSSSSQFNPAGRKGVPEGFPTGVKLLTYLYKESLDACNTDNYPALLSLLQHSTGPYITFVQDWVFDGICRDIYGEYTIEVNDEFLCFRDKHYWTQGFTVATATVEESVPLFLADLANNIFVCGKSLNLLRLCCPGHHLCTRDVPVPRLALTFSMEDLSNIEQRCAEYVGKMEGIARHKTVSREEMEKRAVQARQDLVVLARQTASKEIDRIQSERQKALEEADAKKRQQFQELKEQMEQDLQRRASEKEKEAEEDVAFIEGLKRRESEEAEAEAELERQAREQVVEYYAKLGEEASKREQRALWKIRRHRLDQARLNFLLKEEKNLKKGAGPNSGEEQGGRSGSPNVADQTGMLVSFAESPEQSVETGKLVSFIAEPSAKPPMVLHSILEGRNLLDLSIEEFLPKSQSTVEEAQEDASGAKLDEVLLEIGSDLPHEERKSSDTSVPAQTIADLQHGYSSLSSVFSEEEITSPAGGDGIKKSHPSDSVFTSDGGMGDGAEEKAGIQVGKRGHHSDSVFTAGGEMKEGESHKALIRVGKHGHHSESVLTTWGEVKEDTQKRVVRRGEHGHHSDSAFSPRGEIREEDVKKPLIRVGQHGHASDSVLGDLISGEQDQDSTRQVARSQHGHPSDLSEVPDNARPQRSKHGHASDMSLEPDSAKPRRSKHGHASDLSLQPDAAKPRSSQHGHASQSTAQDILYPATQLEPDGIAKPQSQIPVLPTNAQHGVPKSSRGKIPHGHSSDSTVEGILYKEAIDSTWVVKRSRFKERNVHGHHSDSSVQRLLYPQEKKDSDAQKALVVSKARGTVSANIAKKVWADQQVEPLPDNFDMLDNPPSVDLLGNLGVIPYAMFGDYGSTTSDEVDSVDIVSLPVLIKRSITSPLTAQITLVNKAIVDYFIVELKAQRHFKALRTYLLMEDGEFGHAISDQLFDKLAQGLSPQELLSPLVLNSVLTRAIQTSINRDSDYTANFSFALKWLPEHFKLNAHDTLDCLELRYKVDWPLNIVITDTTINKYNKIFSFMLQLKRISWVLKDIWFHLKRCAITNRAGNSSQYRQLQLFRHEMQHFVGVMQGYVSNQIIHVSWQEFCKELRENVHSLDELHQRHAEYLNKAIFRSLLSRKAGPVMKVITDIFTVILKFRIQLVSHSWQFDETRNEAIHLAYPNMASSFHAFQKYSEFLYRVVKKLVARGYQPHLEDFLLRLSFNNYYQDV</sequence>
<evidence type="ECO:0000313" key="14">
    <source>
        <dbReference type="Proteomes" id="UP000001554"/>
    </source>
</evidence>
<evidence type="ECO:0000256" key="6">
    <source>
        <dbReference type="ARBA" id="ARBA00071901"/>
    </source>
</evidence>
<evidence type="ECO:0000256" key="7">
    <source>
        <dbReference type="ARBA" id="ARBA00093416"/>
    </source>
</evidence>
<dbReference type="GO" id="GO:0051321">
    <property type="term" value="P:meiotic cell cycle"/>
    <property type="evidence" value="ECO:0000318"/>
    <property type="project" value="GO_Central"/>
</dbReference>
<dbReference type="GO" id="GO:0000922">
    <property type="term" value="C:spindle pole"/>
    <property type="evidence" value="ECO:0007669"/>
    <property type="project" value="InterPro"/>
</dbReference>
<dbReference type="GO" id="GO:0051225">
    <property type="term" value="P:spindle assembly"/>
    <property type="evidence" value="ECO:0000318"/>
    <property type="project" value="GO_Central"/>
</dbReference>
<evidence type="ECO:0000313" key="15">
    <source>
        <dbReference type="RefSeq" id="XP_035678118.1"/>
    </source>
</evidence>
<evidence type="ECO:0000256" key="3">
    <source>
        <dbReference type="ARBA" id="ARBA00022490"/>
    </source>
</evidence>
<dbReference type="KEGG" id="bfo:118416923"/>
<dbReference type="FunFam" id="1.20.120.1900:FF:000004">
    <property type="entry name" value="gamma-tubulin complex component 6 isoform X1"/>
    <property type="match status" value="1"/>
</dbReference>
<feature type="region of interest" description="Disordered" evidence="10">
    <location>
        <begin position="1072"/>
        <end position="1204"/>
    </location>
</feature>
<dbReference type="Pfam" id="PF17681">
    <property type="entry name" value="GCP_N_terminal"/>
    <property type="match status" value="1"/>
</dbReference>
<feature type="compositionally biased region" description="Basic and acidic residues" evidence="10">
    <location>
        <begin position="1090"/>
        <end position="1099"/>
    </location>
</feature>
<reference evidence="15" key="2">
    <citation type="submission" date="2025-08" db="UniProtKB">
        <authorList>
            <consortium name="RefSeq"/>
        </authorList>
    </citation>
    <scope>IDENTIFICATION</scope>
    <source>
        <strain evidence="15">S238N-H82</strain>
        <tissue evidence="15">Testes</tissue>
    </source>
</reference>
<comment type="similarity">
    <text evidence="2">Belongs to the TUBGCP family.</text>
</comment>
<keyword evidence="9" id="KW-0175">Coiled coil</keyword>
<accession>A0A9J7L8E4</accession>
<feature type="region of interest" description="Disordered" evidence="10">
    <location>
        <begin position="977"/>
        <end position="1037"/>
    </location>
</feature>
<dbReference type="InterPro" id="IPR040457">
    <property type="entry name" value="GCP_C"/>
</dbReference>
<keyword evidence="4" id="KW-0493">Microtubule</keyword>
<dbReference type="Pfam" id="PF19340">
    <property type="entry name" value="GCP6_N"/>
    <property type="match status" value="1"/>
</dbReference>
<evidence type="ECO:0000256" key="1">
    <source>
        <dbReference type="ARBA" id="ARBA00004300"/>
    </source>
</evidence>
<evidence type="ECO:0000259" key="12">
    <source>
        <dbReference type="Pfam" id="PF17681"/>
    </source>
</evidence>
<proteinExistence type="inferred from homology"/>
<evidence type="ECO:0000256" key="4">
    <source>
        <dbReference type="ARBA" id="ARBA00022701"/>
    </source>
</evidence>
<dbReference type="InterPro" id="IPR041470">
    <property type="entry name" value="GCP_N"/>
</dbReference>
<dbReference type="PANTHER" id="PTHR19302:SF70">
    <property type="entry name" value="GAMMA-TUBULIN COMPLEX COMPONENT 6"/>
    <property type="match status" value="1"/>
</dbReference>
<feature type="domain" description="Gamma-tubulin complex component 6 N-terminal" evidence="13">
    <location>
        <begin position="34"/>
        <end position="365"/>
    </location>
</feature>
<evidence type="ECO:0000256" key="5">
    <source>
        <dbReference type="ARBA" id="ARBA00023212"/>
    </source>
</evidence>
<keyword evidence="3" id="KW-0963">Cytoplasm</keyword>
<evidence type="ECO:0000259" key="11">
    <source>
        <dbReference type="Pfam" id="PF04130"/>
    </source>
</evidence>
<dbReference type="GO" id="GO:0005813">
    <property type="term" value="C:centrosome"/>
    <property type="evidence" value="ECO:0007669"/>
    <property type="project" value="UniProtKB-SubCell"/>
</dbReference>
<dbReference type="InterPro" id="IPR042241">
    <property type="entry name" value="GCP_C_sf"/>
</dbReference>
<feature type="compositionally biased region" description="Polar residues" evidence="10">
    <location>
        <begin position="1192"/>
        <end position="1204"/>
    </location>
</feature>
<dbReference type="OrthoDB" id="775571at2759"/>
<reference evidence="14" key="1">
    <citation type="journal article" date="2020" name="Nat. Ecol. Evol.">
        <title>Deeply conserved synteny resolves early events in vertebrate evolution.</title>
        <authorList>
            <person name="Simakov O."/>
            <person name="Marletaz F."/>
            <person name="Yue J.X."/>
            <person name="O'Connell B."/>
            <person name="Jenkins J."/>
            <person name="Brandt A."/>
            <person name="Calef R."/>
            <person name="Tung C.H."/>
            <person name="Huang T.K."/>
            <person name="Schmutz J."/>
            <person name="Satoh N."/>
            <person name="Yu J.K."/>
            <person name="Putnam N.H."/>
            <person name="Green R.E."/>
            <person name="Rokhsar D.S."/>
        </authorList>
    </citation>
    <scope>NUCLEOTIDE SEQUENCE [LARGE SCALE GENOMIC DNA]</scope>
    <source>
        <strain evidence="14">S238N-H82</strain>
    </source>
</reference>
<evidence type="ECO:0000256" key="8">
    <source>
        <dbReference type="ARBA" id="ARBA00093551"/>
    </source>
</evidence>
<comment type="function">
    <text evidence="7">Component of the gamma-tubulin ring complex (gTuRC) which mediates microtubule nucleation. The gTuRC regulates the minus-end nucleation of alpha-beta tubulin heterodimers that grow into microtubule protafilaments, a critical step in centrosome duplication and spindle formation.</text>
</comment>
<dbReference type="InterPro" id="IPR007259">
    <property type="entry name" value="GCP"/>
</dbReference>
<feature type="compositionally biased region" description="Basic and acidic residues" evidence="10">
    <location>
        <begin position="1072"/>
        <end position="1083"/>
    </location>
</feature>
<feature type="domain" description="Gamma tubulin complex component protein N-terminal" evidence="12">
    <location>
        <begin position="387"/>
        <end position="649"/>
    </location>
</feature>
<protein>
    <recommendedName>
        <fullName evidence="6">Gamma-tubulin complex component 6</fullName>
    </recommendedName>
</protein>
<evidence type="ECO:0000256" key="2">
    <source>
        <dbReference type="ARBA" id="ARBA00010337"/>
    </source>
</evidence>
<dbReference type="GO" id="GO:0000278">
    <property type="term" value="P:mitotic cell cycle"/>
    <property type="evidence" value="ECO:0000318"/>
    <property type="project" value="GO_Central"/>
</dbReference>
<evidence type="ECO:0000256" key="9">
    <source>
        <dbReference type="SAM" id="Coils"/>
    </source>
</evidence>
<dbReference type="GO" id="GO:0007020">
    <property type="term" value="P:microtubule nucleation"/>
    <property type="evidence" value="ECO:0000318"/>
    <property type="project" value="GO_Central"/>
</dbReference>
<evidence type="ECO:0000256" key="10">
    <source>
        <dbReference type="SAM" id="MobiDB-lite"/>
    </source>
</evidence>
<dbReference type="GO" id="GO:0000930">
    <property type="term" value="C:gamma-tubulin complex"/>
    <property type="evidence" value="ECO:0000318"/>
    <property type="project" value="GO_Central"/>
</dbReference>
<feature type="region of interest" description="Disordered" evidence="10">
    <location>
        <begin position="835"/>
        <end position="861"/>
    </location>
</feature>
<dbReference type="Gene3D" id="1.20.120.1900">
    <property type="entry name" value="Gamma-tubulin complex, C-terminal domain"/>
    <property type="match status" value="1"/>
</dbReference>
<keyword evidence="14" id="KW-1185">Reference proteome</keyword>
<comment type="subcellular location">
    <subcellularLocation>
        <location evidence="1">Cytoplasm</location>
        <location evidence="1">Cytoskeleton</location>
        <location evidence="1">Microtubule organizing center</location>
        <location evidence="1">Centrosome</location>
    </subcellularLocation>
</comment>
<feature type="coiled-coil region" evidence="9">
    <location>
        <begin position="694"/>
        <end position="794"/>
    </location>
</feature>
<dbReference type="Proteomes" id="UP000001554">
    <property type="component" value="Chromosome 5"/>
</dbReference>
<feature type="domain" description="Gamma tubulin complex component C-terminal" evidence="11">
    <location>
        <begin position="1414"/>
        <end position="1716"/>
    </location>
</feature>
<dbReference type="GO" id="GO:0043015">
    <property type="term" value="F:gamma-tubulin binding"/>
    <property type="evidence" value="ECO:0000318"/>
    <property type="project" value="GO_Central"/>
</dbReference>
<dbReference type="GeneID" id="118416923"/>
<comment type="subunit">
    <text evidence="8">Component of the gamma-tubulin ring complex (gTuRC) consisting of TUBGCP2, TUBGCP3, TUBGCP4, TUBGCP5 and TUBGCP6 and gamma-tubulin TUBG1 or TUBG2. TUBGCP2, TUBGCP3, TUBGCP4, TUBGCP5 and TUBGCP6 assemble in a 5:5:2:1:1 stoichiometry; each is associated with a gamma-tubulin, thereby arranging 14 gamma-tubulins in a helical manner. Gamma-tubulin at the first position is blocked by TUBGCP3 at the last position, allowing 13 protafilaments to grow into a microtubule. The gTuRC (via TUBGCP3 and TUBGCP6) interacts with ACTB and MZT1; the interactions form a luminal bridge that stabilizes the initial structure during complex assembly. The gTuRC (via TUBGCP2) interacts with MZT2A/MZT2B and CDK5RAP2 (via CM1 motif); the interactions play a role in gTuRC activation.</text>
</comment>
<dbReference type="GO" id="GO:0005874">
    <property type="term" value="C:microtubule"/>
    <property type="evidence" value="ECO:0007669"/>
    <property type="project" value="UniProtKB-KW"/>
</dbReference>
<dbReference type="PANTHER" id="PTHR19302">
    <property type="entry name" value="GAMMA TUBULIN COMPLEX PROTEIN"/>
    <property type="match status" value="1"/>
</dbReference>
<dbReference type="Pfam" id="PF04130">
    <property type="entry name" value="GCP_C_terminal"/>
    <property type="match status" value="1"/>
</dbReference>